<dbReference type="Proteomes" id="UP001459277">
    <property type="component" value="Unassembled WGS sequence"/>
</dbReference>
<feature type="compositionally biased region" description="Polar residues" evidence="1">
    <location>
        <begin position="208"/>
        <end position="217"/>
    </location>
</feature>
<evidence type="ECO:0000313" key="3">
    <source>
        <dbReference type="Proteomes" id="UP001459277"/>
    </source>
</evidence>
<proteinExistence type="predicted"/>
<organism evidence="2 3">
    <name type="scientific">Lithocarpus litseifolius</name>
    <dbReference type="NCBI Taxonomy" id="425828"/>
    <lineage>
        <taxon>Eukaryota</taxon>
        <taxon>Viridiplantae</taxon>
        <taxon>Streptophyta</taxon>
        <taxon>Embryophyta</taxon>
        <taxon>Tracheophyta</taxon>
        <taxon>Spermatophyta</taxon>
        <taxon>Magnoliopsida</taxon>
        <taxon>eudicotyledons</taxon>
        <taxon>Gunneridae</taxon>
        <taxon>Pentapetalae</taxon>
        <taxon>rosids</taxon>
        <taxon>fabids</taxon>
        <taxon>Fagales</taxon>
        <taxon>Fagaceae</taxon>
        <taxon>Lithocarpus</taxon>
    </lineage>
</organism>
<dbReference type="EMBL" id="JAZDWU010000007">
    <property type="protein sequence ID" value="KAK9995442.1"/>
    <property type="molecule type" value="Genomic_DNA"/>
</dbReference>
<name>A0AAW2CBI4_9ROSI</name>
<sequence length="340" mass="38813">MFQVREQVRSWKQKTSVGSPSASLWLSVSVSIYQRTFSLVISTKRSVMDFHHFYVYYDGESYYHDLHGLSYRGSNQKQKYVKVKRGIGLMNLQRRILKAMELNQSRHNISIVYRAPQLVVGTQVFYNSLQLSSGAEVRRMWEVVEQMVVKGFVASELYVTVEPAIVEAGEGSQHTVLDGTVDEHIDSIPLQSYQECTENTGDGYGSEPWQTFPNVNSTEEEEGRQEVHDGEYLSHDELHRGTSESEDDHGLGDDATHIDVTRDDFEEFLDTMGDHEDVDHIEDVVVEENRDTCPPPDPTPEWFTNNTWDNMFDPSITGYASESIKFDTRGTANERDGICD</sequence>
<dbReference type="AlphaFoldDB" id="A0AAW2CBI4"/>
<reference evidence="2 3" key="1">
    <citation type="submission" date="2024-01" db="EMBL/GenBank/DDBJ databases">
        <title>A telomere-to-telomere, gap-free genome of sweet tea (Lithocarpus litseifolius).</title>
        <authorList>
            <person name="Zhou J."/>
        </authorList>
    </citation>
    <scope>NUCLEOTIDE SEQUENCE [LARGE SCALE GENOMIC DNA]</scope>
    <source>
        <strain evidence="2">Zhou-2022a</strain>
        <tissue evidence="2">Leaf</tissue>
    </source>
</reference>
<evidence type="ECO:0000256" key="1">
    <source>
        <dbReference type="SAM" id="MobiDB-lite"/>
    </source>
</evidence>
<protein>
    <submittedName>
        <fullName evidence="2">Uncharacterized protein</fullName>
    </submittedName>
</protein>
<evidence type="ECO:0000313" key="2">
    <source>
        <dbReference type="EMBL" id="KAK9995442.1"/>
    </source>
</evidence>
<accession>A0AAW2CBI4</accession>
<comment type="caution">
    <text evidence="2">The sequence shown here is derived from an EMBL/GenBank/DDBJ whole genome shotgun (WGS) entry which is preliminary data.</text>
</comment>
<feature type="region of interest" description="Disordered" evidence="1">
    <location>
        <begin position="202"/>
        <end position="227"/>
    </location>
</feature>
<keyword evidence="3" id="KW-1185">Reference proteome</keyword>
<gene>
    <name evidence="2" type="ORF">SO802_020128</name>
</gene>